<dbReference type="PROSITE" id="PS00086">
    <property type="entry name" value="CYTOCHROME_P450"/>
    <property type="match status" value="1"/>
</dbReference>
<evidence type="ECO:0000256" key="11">
    <source>
        <dbReference type="RuleBase" id="RU000461"/>
    </source>
</evidence>
<dbReference type="Pfam" id="PF00067">
    <property type="entry name" value="p450"/>
    <property type="match status" value="1"/>
</dbReference>
<comment type="similarity">
    <text evidence="3 11">Belongs to the cytochrome P450 family.</text>
</comment>
<keyword evidence="5 12" id="KW-0812">Transmembrane</keyword>
<keyword evidence="9 11" id="KW-0503">Monooxygenase</keyword>
<evidence type="ECO:0000256" key="2">
    <source>
        <dbReference type="ARBA" id="ARBA00004167"/>
    </source>
</evidence>
<dbReference type="Proteomes" id="UP000694864">
    <property type="component" value="Chromosome 7"/>
</dbReference>
<proteinExistence type="inferred from homology"/>
<reference evidence="13" key="1">
    <citation type="journal article" date="2014" name="Nat. Commun.">
        <title>The emerging biofuel crop Camelina sativa retains a highly undifferentiated hexaploid genome structure.</title>
        <authorList>
            <person name="Kagale S."/>
            <person name="Koh C."/>
            <person name="Nixon J."/>
            <person name="Bollina V."/>
            <person name="Clarke W.E."/>
            <person name="Tuteja R."/>
            <person name="Spillane C."/>
            <person name="Robinson S.J."/>
            <person name="Links M.G."/>
            <person name="Clarke C."/>
            <person name="Higgins E.E."/>
            <person name="Huebert T."/>
            <person name="Sharpe A.G."/>
            <person name="Parkin I.A."/>
        </authorList>
    </citation>
    <scope>NUCLEOTIDE SEQUENCE [LARGE SCALE GENOMIC DNA]</scope>
    <source>
        <strain evidence="13">cv. DH55</strain>
    </source>
</reference>
<keyword evidence="10 12" id="KW-0472">Membrane</keyword>
<protein>
    <submittedName>
        <fullName evidence="14">Cytochrome P450 705A5-like</fullName>
    </submittedName>
</protein>
<dbReference type="SUPFAM" id="SSF48264">
    <property type="entry name" value="Cytochrome P450"/>
    <property type="match status" value="1"/>
</dbReference>
<keyword evidence="13" id="KW-1185">Reference proteome</keyword>
<dbReference type="PANTHER" id="PTHR24298">
    <property type="entry name" value="FLAVONOID 3'-MONOOXYGENASE-RELATED"/>
    <property type="match status" value="1"/>
</dbReference>
<organism evidence="13 14">
    <name type="scientific">Camelina sativa</name>
    <name type="common">False flax</name>
    <name type="synonym">Myagrum sativum</name>
    <dbReference type="NCBI Taxonomy" id="90675"/>
    <lineage>
        <taxon>Eukaryota</taxon>
        <taxon>Viridiplantae</taxon>
        <taxon>Streptophyta</taxon>
        <taxon>Embryophyta</taxon>
        <taxon>Tracheophyta</taxon>
        <taxon>Spermatophyta</taxon>
        <taxon>Magnoliopsida</taxon>
        <taxon>eudicotyledons</taxon>
        <taxon>Gunneridae</taxon>
        <taxon>Pentapetalae</taxon>
        <taxon>rosids</taxon>
        <taxon>malvids</taxon>
        <taxon>Brassicales</taxon>
        <taxon>Brassicaceae</taxon>
        <taxon>Camelineae</taxon>
        <taxon>Camelina</taxon>
    </lineage>
</organism>
<evidence type="ECO:0000313" key="13">
    <source>
        <dbReference type="Proteomes" id="UP000694864"/>
    </source>
</evidence>
<dbReference type="GeneID" id="104703516"/>
<evidence type="ECO:0000256" key="1">
    <source>
        <dbReference type="ARBA" id="ARBA00001971"/>
    </source>
</evidence>
<keyword evidence="8 11" id="KW-0560">Oxidoreductase</keyword>
<keyword evidence="4 11" id="KW-0349">Heme</keyword>
<evidence type="ECO:0000256" key="9">
    <source>
        <dbReference type="ARBA" id="ARBA00023033"/>
    </source>
</evidence>
<evidence type="ECO:0000256" key="8">
    <source>
        <dbReference type="ARBA" id="ARBA00023002"/>
    </source>
</evidence>
<evidence type="ECO:0000256" key="4">
    <source>
        <dbReference type="ARBA" id="ARBA00022617"/>
    </source>
</evidence>
<dbReference type="InterPro" id="IPR017972">
    <property type="entry name" value="Cyt_P450_CS"/>
</dbReference>
<dbReference type="InterPro" id="IPR036396">
    <property type="entry name" value="Cyt_P450_sf"/>
</dbReference>
<keyword evidence="6 11" id="KW-0479">Metal-binding</keyword>
<dbReference type="PRINTS" id="PR00385">
    <property type="entry name" value="P450"/>
</dbReference>
<feature type="transmembrane region" description="Helical" evidence="12">
    <location>
        <begin position="12"/>
        <end position="30"/>
    </location>
</feature>
<evidence type="ECO:0000256" key="10">
    <source>
        <dbReference type="ARBA" id="ARBA00023136"/>
    </source>
</evidence>
<comment type="subcellular location">
    <subcellularLocation>
        <location evidence="2">Membrane</location>
        <topology evidence="2">Single-pass membrane protein</topology>
    </subcellularLocation>
</comment>
<dbReference type="InterPro" id="IPR002401">
    <property type="entry name" value="Cyt_P450_E_grp-I"/>
</dbReference>
<gene>
    <name evidence="14" type="primary">LOC104703516</name>
</gene>
<accession>A0ABM0SY68</accession>
<dbReference type="InterPro" id="IPR001128">
    <property type="entry name" value="Cyt_P450"/>
</dbReference>
<keyword evidence="11" id="KW-0408">Iron</keyword>
<evidence type="ECO:0000256" key="12">
    <source>
        <dbReference type="SAM" id="Phobius"/>
    </source>
</evidence>
<sequence>MEAIVSIDVQNCFILILLCLFSIFFYLLFFKKIKVDYNLPPSPPSLPIIGHLHHLLSLLAHKSFQKLSSKYGPLLYLRVFSVPIVLVSSPSIAYEIFGAQDVNVSTRNFPMHEGSLFFGSLGYVNAPYGEYWKSMKKLIVTKLLGPQALKRSLSVRAEELERFYLALLDKAMKKESVEIAEEAMKLINNTICKMIMGRSCSEENGEAERVRGLVTKSDALAKKLFLAAILPKPLKKIGISLCKKELMDVSGKFDEVLEEILLENKEKLEEHQQGSGMMDELLEAYGVENAEYKITRDHIKSFFVDLFIAGTDTSTHTIQWIMAEIVNNSYILERLREEIDSVVGKTRLIQETDLPNLPYLQATVKEGLRLHPPIPLVVRTFQERCKIGGFYVPEKTTLIVNAYAMMRDPEYWEYPQEFKPERFLASSRSSQKDEIRDEVLKYIPFGSGRRGCPGANLAYVSVGTAIGVMVQCFDWKIKGDKINMNESAGKIALTMAHPLKCTLVPRNPTPVPLTSSMQSPIS</sequence>
<evidence type="ECO:0000256" key="3">
    <source>
        <dbReference type="ARBA" id="ARBA00010617"/>
    </source>
</evidence>
<evidence type="ECO:0000313" key="14">
    <source>
        <dbReference type="RefSeq" id="XP_010417843.1"/>
    </source>
</evidence>
<dbReference type="PRINTS" id="PR00463">
    <property type="entry name" value="EP450I"/>
</dbReference>
<evidence type="ECO:0000256" key="6">
    <source>
        <dbReference type="ARBA" id="ARBA00022723"/>
    </source>
</evidence>
<reference evidence="14" key="2">
    <citation type="submission" date="2025-08" db="UniProtKB">
        <authorList>
            <consortium name="RefSeq"/>
        </authorList>
    </citation>
    <scope>IDENTIFICATION</scope>
    <source>
        <tissue evidence="14">Leaf</tissue>
    </source>
</reference>
<dbReference type="RefSeq" id="XP_010417843.1">
    <property type="nucleotide sequence ID" value="XM_010419541.2"/>
</dbReference>
<keyword evidence="7 12" id="KW-1133">Transmembrane helix</keyword>
<dbReference type="CDD" id="cd20655">
    <property type="entry name" value="CYP93"/>
    <property type="match status" value="1"/>
</dbReference>
<evidence type="ECO:0000256" key="5">
    <source>
        <dbReference type="ARBA" id="ARBA00022692"/>
    </source>
</evidence>
<dbReference type="PANTHER" id="PTHR24298:SF827">
    <property type="entry name" value="CYTOCHROME P450, FAMILY 705, SUBFAMILY A, POLYPEPTIDE 8-RELATED"/>
    <property type="match status" value="1"/>
</dbReference>
<dbReference type="InterPro" id="IPR051103">
    <property type="entry name" value="Plant_metabolite_P450s"/>
</dbReference>
<comment type="cofactor">
    <cofactor evidence="1">
        <name>heme</name>
        <dbReference type="ChEBI" id="CHEBI:30413"/>
    </cofactor>
</comment>
<dbReference type="Gene3D" id="1.10.630.10">
    <property type="entry name" value="Cytochrome P450"/>
    <property type="match status" value="1"/>
</dbReference>
<name>A0ABM0SY68_CAMSA</name>
<evidence type="ECO:0000256" key="7">
    <source>
        <dbReference type="ARBA" id="ARBA00022989"/>
    </source>
</evidence>